<comment type="caution">
    <text evidence="1">The sequence shown here is derived from an EMBL/GenBank/DDBJ whole genome shotgun (WGS) entry which is preliminary data.</text>
</comment>
<proteinExistence type="predicted"/>
<name>K0S3B3_THAOC</name>
<reference evidence="1 2" key="1">
    <citation type="journal article" date="2012" name="Genome Biol.">
        <title>Genome and low-iron response of an oceanic diatom adapted to chronic iron limitation.</title>
        <authorList>
            <person name="Lommer M."/>
            <person name="Specht M."/>
            <person name="Roy A.S."/>
            <person name="Kraemer L."/>
            <person name="Andreson R."/>
            <person name="Gutowska M.A."/>
            <person name="Wolf J."/>
            <person name="Bergner S.V."/>
            <person name="Schilhabel M.B."/>
            <person name="Klostermeier U.C."/>
            <person name="Beiko R.G."/>
            <person name="Rosenstiel P."/>
            <person name="Hippler M."/>
            <person name="Laroche J."/>
        </authorList>
    </citation>
    <scope>NUCLEOTIDE SEQUENCE [LARGE SCALE GENOMIC DNA]</scope>
    <source>
        <strain evidence="1 2">CCMP1005</strain>
    </source>
</reference>
<evidence type="ECO:0000313" key="1">
    <source>
        <dbReference type="EMBL" id="EJK60578.1"/>
    </source>
</evidence>
<sequence>MQPNYDECKLHDKEPPFQLPVVFEDDHFAVDRKVMKTYTAVLSGDIKAPDASSISASAAKQLGVSIENGARSEWQLIDEELE</sequence>
<organism evidence="1 2">
    <name type="scientific">Thalassiosira oceanica</name>
    <name type="common">Marine diatom</name>
    <dbReference type="NCBI Taxonomy" id="159749"/>
    <lineage>
        <taxon>Eukaryota</taxon>
        <taxon>Sar</taxon>
        <taxon>Stramenopiles</taxon>
        <taxon>Ochrophyta</taxon>
        <taxon>Bacillariophyta</taxon>
        <taxon>Coscinodiscophyceae</taxon>
        <taxon>Thalassiosirophycidae</taxon>
        <taxon>Thalassiosirales</taxon>
        <taxon>Thalassiosiraceae</taxon>
        <taxon>Thalassiosira</taxon>
    </lineage>
</organism>
<accession>K0S3B3</accession>
<gene>
    <name evidence="1" type="ORF">THAOC_19038</name>
</gene>
<protein>
    <submittedName>
        <fullName evidence="1">Uncharacterized protein</fullName>
    </submittedName>
</protein>
<keyword evidence="2" id="KW-1185">Reference proteome</keyword>
<feature type="non-terminal residue" evidence="1">
    <location>
        <position position="82"/>
    </location>
</feature>
<dbReference type="EMBL" id="AGNL01020901">
    <property type="protein sequence ID" value="EJK60578.1"/>
    <property type="molecule type" value="Genomic_DNA"/>
</dbReference>
<evidence type="ECO:0000313" key="2">
    <source>
        <dbReference type="Proteomes" id="UP000266841"/>
    </source>
</evidence>
<dbReference type="AlphaFoldDB" id="K0S3B3"/>
<dbReference type="Proteomes" id="UP000266841">
    <property type="component" value="Unassembled WGS sequence"/>
</dbReference>